<accession>A0A9D1JVV0</accession>
<protein>
    <submittedName>
        <fullName evidence="1">Uncharacterized protein</fullName>
    </submittedName>
</protein>
<reference evidence="1" key="2">
    <citation type="journal article" date="2021" name="PeerJ">
        <title>Extensive microbial diversity within the chicken gut microbiome revealed by metagenomics and culture.</title>
        <authorList>
            <person name="Gilroy R."/>
            <person name="Ravi A."/>
            <person name="Getino M."/>
            <person name="Pursley I."/>
            <person name="Horton D.L."/>
            <person name="Alikhan N.F."/>
            <person name="Baker D."/>
            <person name="Gharbi K."/>
            <person name="Hall N."/>
            <person name="Watson M."/>
            <person name="Adriaenssens E.M."/>
            <person name="Foster-Nyarko E."/>
            <person name="Jarju S."/>
            <person name="Secka A."/>
            <person name="Antonio M."/>
            <person name="Oren A."/>
            <person name="Chaudhuri R.R."/>
            <person name="La Ragione R."/>
            <person name="Hildebrand F."/>
            <person name="Pallen M.J."/>
        </authorList>
    </citation>
    <scope>NUCLEOTIDE SEQUENCE</scope>
    <source>
        <strain evidence="1">ChiGjej3B3-5194</strain>
    </source>
</reference>
<evidence type="ECO:0000313" key="2">
    <source>
        <dbReference type="Proteomes" id="UP000886742"/>
    </source>
</evidence>
<dbReference type="EMBL" id="DVJI01000006">
    <property type="protein sequence ID" value="HIS70602.1"/>
    <property type="molecule type" value="Genomic_DNA"/>
</dbReference>
<gene>
    <name evidence="1" type="ORF">IAD02_01265</name>
</gene>
<comment type="caution">
    <text evidence="1">The sequence shown here is derived from an EMBL/GenBank/DDBJ whole genome shotgun (WGS) entry which is preliminary data.</text>
</comment>
<organism evidence="1 2">
    <name type="scientific">Candidatus Enterousia intestinigallinarum</name>
    <dbReference type="NCBI Taxonomy" id="2840790"/>
    <lineage>
        <taxon>Bacteria</taxon>
        <taxon>Pseudomonadati</taxon>
        <taxon>Pseudomonadota</taxon>
        <taxon>Alphaproteobacteria</taxon>
        <taxon>Candidatus Enterousia</taxon>
    </lineage>
</organism>
<dbReference type="AlphaFoldDB" id="A0A9D1JVV0"/>
<evidence type="ECO:0000313" key="1">
    <source>
        <dbReference type="EMBL" id="HIS70602.1"/>
    </source>
</evidence>
<name>A0A9D1JVV0_9PROT</name>
<reference evidence="1" key="1">
    <citation type="submission" date="2020-10" db="EMBL/GenBank/DDBJ databases">
        <authorList>
            <person name="Gilroy R."/>
        </authorList>
    </citation>
    <scope>NUCLEOTIDE SEQUENCE</scope>
    <source>
        <strain evidence="1">ChiGjej3B3-5194</strain>
    </source>
</reference>
<proteinExistence type="predicted"/>
<dbReference type="Proteomes" id="UP000886742">
    <property type="component" value="Unassembled WGS sequence"/>
</dbReference>
<sequence>MFTADWFFDLDRRLREMGLDSDVQSFDEIKENLSHRKILGPDAFAENCIYVILAGGFSQKTAKKIHAQIMEYIHSNGADFDGLFAMFHNKNKINAICKIWNGRDEFCRKYYELGNTDARIKYLSKLPHIGRITANHLARNLGEDVVKYDIWIQRLGVLYAQNPALAQKIDNGNLCDEIKCACDDMFADLCNQTGLPRGYIDVVLWKSSQTGLIGELKNERKD</sequence>